<name>A0A3P6E8A1_BRAOL</name>
<evidence type="ECO:0000313" key="6">
    <source>
        <dbReference type="EMBL" id="VDD40387.1"/>
    </source>
</evidence>
<dbReference type="AlphaFoldDB" id="A0A3P6E8A1"/>
<feature type="domain" description="CCT" evidence="5">
    <location>
        <begin position="344"/>
        <end position="388"/>
    </location>
</feature>
<dbReference type="GO" id="GO:0005634">
    <property type="term" value="C:nucleus"/>
    <property type="evidence" value="ECO:0007669"/>
    <property type="project" value="UniProtKB-SubCell"/>
</dbReference>
<gene>
    <name evidence="6" type="ORF">BOLC7T45947H</name>
</gene>
<proteinExistence type="predicted"/>
<evidence type="ECO:0000256" key="2">
    <source>
        <dbReference type="ARBA" id="ARBA00023242"/>
    </source>
</evidence>
<feature type="region of interest" description="Disordered" evidence="4">
    <location>
        <begin position="20"/>
        <end position="62"/>
    </location>
</feature>
<dbReference type="Pfam" id="PF06203">
    <property type="entry name" value="CCT"/>
    <property type="match status" value="1"/>
</dbReference>
<organism evidence="6">
    <name type="scientific">Brassica oleracea</name>
    <name type="common">Wild cabbage</name>
    <dbReference type="NCBI Taxonomy" id="3712"/>
    <lineage>
        <taxon>Eukaryota</taxon>
        <taxon>Viridiplantae</taxon>
        <taxon>Streptophyta</taxon>
        <taxon>Embryophyta</taxon>
        <taxon>Tracheophyta</taxon>
        <taxon>Spermatophyta</taxon>
        <taxon>Magnoliopsida</taxon>
        <taxon>eudicotyledons</taxon>
        <taxon>Gunneridae</taxon>
        <taxon>Pentapetalae</taxon>
        <taxon>rosids</taxon>
        <taxon>malvids</taxon>
        <taxon>Brassicales</taxon>
        <taxon>Brassicaceae</taxon>
        <taxon>Brassiceae</taxon>
        <taxon>Brassica</taxon>
    </lineage>
</organism>
<protein>
    <recommendedName>
        <fullName evidence="5">CCT domain-containing protein</fullName>
    </recommendedName>
</protein>
<dbReference type="GO" id="GO:0006355">
    <property type="term" value="P:regulation of DNA-templated transcription"/>
    <property type="evidence" value="ECO:0007669"/>
    <property type="project" value="TreeGrafter"/>
</dbReference>
<keyword evidence="2 3" id="KW-0539">Nucleus</keyword>
<reference evidence="6" key="1">
    <citation type="submission" date="2018-11" db="EMBL/GenBank/DDBJ databases">
        <authorList>
            <consortium name="Genoscope - CEA"/>
            <person name="William W."/>
        </authorList>
    </citation>
    <scope>NUCLEOTIDE SEQUENCE</scope>
</reference>
<accession>A0A3P6E8A1</accession>
<dbReference type="InterPro" id="IPR010402">
    <property type="entry name" value="CCT_domain"/>
</dbReference>
<dbReference type="InterPro" id="IPR052453">
    <property type="entry name" value="CONSTANS-like_ZF"/>
</dbReference>
<dbReference type="EMBL" id="LR031876">
    <property type="protein sequence ID" value="VDD40387.1"/>
    <property type="molecule type" value="Genomic_DNA"/>
</dbReference>
<evidence type="ECO:0000256" key="1">
    <source>
        <dbReference type="ARBA" id="ARBA00004123"/>
    </source>
</evidence>
<feature type="compositionally biased region" description="Basic residues" evidence="4">
    <location>
        <begin position="51"/>
        <end position="60"/>
    </location>
</feature>
<comment type="subcellular location">
    <subcellularLocation>
        <location evidence="1 3">Nucleus</location>
    </subcellularLocation>
</comment>
<dbReference type="PROSITE" id="PS51017">
    <property type="entry name" value="CCT"/>
    <property type="match status" value="1"/>
</dbReference>
<dbReference type="PANTHER" id="PTHR31874:SF51">
    <property type="entry name" value="CCT DOMAIN-CONTAINING PROTEIN"/>
    <property type="match status" value="1"/>
</dbReference>
<evidence type="ECO:0000256" key="4">
    <source>
        <dbReference type="SAM" id="MobiDB-lite"/>
    </source>
</evidence>
<sequence length="407" mass="45747">MSSCLSGGATYTFELKTIKSPPSRAASSHNTPSPSSTISESNSPPFTISTRRPRTRRKRPNQTYNEAAALLSTAYPKIFSSKRNTLFLGIKSPLSDYDEASQLLLPFDTIEEVFNPAIQTEPYQFLEKKEFSFNSEVTRFESLDDFDAESIILDDEDIEEGIDSFMGSNESNARECTTMPWYGSSIGFDSVTNFPLELGLRSSLREDDGDDDASLCRYPTVELEHISPRIQTTTTAAALADDGKSDAVDSIKSKMIVTVAVEKKKKKTKKKKVAAAAEESKSVEDLKTEKRVSTVLKLDYDRVLEAWSDKESPFSDEILGSHATGIDIHAMLAEIDLFGENGMRESSVLRYKEKRMNRLFSNSKQIRYQVRKLSADQRPRMKVISLYHCLEMGRFVRRPNVRNLSGL</sequence>
<evidence type="ECO:0000256" key="3">
    <source>
        <dbReference type="PROSITE-ProRule" id="PRU00357"/>
    </source>
</evidence>
<dbReference type="PANTHER" id="PTHR31874">
    <property type="entry name" value="CCT MOTIF FAMILY PROTEIN, EXPRESSED"/>
    <property type="match status" value="1"/>
</dbReference>
<feature type="compositionally biased region" description="Low complexity" evidence="4">
    <location>
        <begin position="30"/>
        <end position="50"/>
    </location>
</feature>
<evidence type="ECO:0000259" key="5">
    <source>
        <dbReference type="PROSITE" id="PS51017"/>
    </source>
</evidence>